<feature type="chain" id="PRO_5005223133" evidence="1">
    <location>
        <begin position="25"/>
        <end position="196"/>
    </location>
</feature>
<dbReference type="AlphaFoldDB" id="A0A0H5R5N9"/>
<dbReference type="EMBL" id="HACM01003067">
    <property type="protein sequence ID" value="CRZ03509.1"/>
    <property type="molecule type" value="Transcribed_RNA"/>
</dbReference>
<organism evidence="2">
    <name type="scientific">Spongospora subterranea</name>
    <dbReference type="NCBI Taxonomy" id="70186"/>
    <lineage>
        <taxon>Eukaryota</taxon>
        <taxon>Sar</taxon>
        <taxon>Rhizaria</taxon>
        <taxon>Endomyxa</taxon>
        <taxon>Phytomyxea</taxon>
        <taxon>Plasmodiophorida</taxon>
        <taxon>Plasmodiophoridae</taxon>
        <taxon>Spongospora</taxon>
    </lineage>
</organism>
<name>A0A0H5R5N9_9EUKA</name>
<proteinExistence type="predicted"/>
<keyword evidence="1" id="KW-0732">Signal</keyword>
<reference evidence="2" key="1">
    <citation type="submission" date="2015-04" db="EMBL/GenBank/DDBJ databases">
        <title>The genome sequence of the plant pathogenic Rhizarian Plasmodiophora brassicae reveals insights in its biotrophic life cycle and the origin of chitin synthesis.</title>
        <authorList>
            <person name="Schwelm A."/>
            <person name="Fogelqvist J."/>
            <person name="Knaust A."/>
            <person name="Julke S."/>
            <person name="Lilja T."/>
            <person name="Dhandapani V."/>
            <person name="Bonilla-Rosso G."/>
            <person name="Karlsson M."/>
            <person name="Shevchenko A."/>
            <person name="Choi S.R."/>
            <person name="Kim H.G."/>
            <person name="Park J.Y."/>
            <person name="Lim Y.P."/>
            <person name="Ludwig-Muller J."/>
            <person name="Dixelius C."/>
        </authorList>
    </citation>
    <scope>NUCLEOTIDE SEQUENCE</scope>
    <source>
        <tissue evidence="2">Potato root galls</tissue>
    </source>
</reference>
<feature type="signal peptide" evidence="1">
    <location>
        <begin position="1"/>
        <end position="24"/>
    </location>
</feature>
<feature type="non-terminal residue" evidence="2">
    <location>
        <position position="196"/>
    </location>
</feature>
<evidence type="ECO:0000313" key="2">
    <source>
        <dbReference type="EMBL" id="CRZ03509.1"/>
    </source>
</evidence>
<evidence type="ECO:0000256" key="1">
    <source>
        <dbReference type="SAM" id="SignalP"/>
    </source>
</evidence>
<accession>A0A0H5R5N9</accession>
<protein>
    <submittedName>
        <fullName evidence="2">Uncharacterized protein</fullName>
    </submittedName>
</protein>
<sequence length="196" mass="22720">MARTRIKYIVLPVLLQCIWLVVNCQDKPELDGEIRVRKETDGGDFQKDEFSDEKVNVYQMDKPTKKASFMQWIESLNPPKGFDVFSIPIPLQIVIDSLTLLDDDQFKSRFTEIVQNYIYKEIGKKHPTWIVIPFGVTRFIKPDDYSPNAHIDFLRNAGIEDLLLNHEKWSVEIMKCLATDSRVKSAALTHYNGNVE</sequence>